<comment type="caution">
    <text evidence="2">The sequence shown here is derived from an EMBL/GenBank/DDBJ whole genome shotgun (WGS) entry which is preliminary data.</text>
</comment>
<evidence type="ECO:0000313" key="3">
    <source>
        <dbReference type="Proteomes" id="UP000192578"/>
    </source>
</evidence>
<gene>
    <name evidence="2" type="ORF">BV898_01803</name>
</gene>
<protein>
    <recommendedName>
        <fullName evidence="4">DUF19 domain-containing protein</fullName>
    </recommendedName>
</protein>
<dbReference type="PANTHER" id="PTHR33964">
    <property type="entry name" value="RE45066P-RELATED"/>
    <property type="match status" value="1"/>
</dbReference>
<keyword evidence="3" id="KW-1185">Reference proteome</keyword>
<accession>A0A1W0X9U5</accession>
<evidence type="ECO:0000256" key="1">
    <source>
        <dbReference type="SAM" id="SignalP"/>
    </source>
</evidence>
<feature type="chain" id="PRO_5012935603" description="DUF19 domain-containing protein" evidence="1">
    <location>
        <begin position="40"/>
        <end position="256"/>
    </location>
</feature>
<evidence type="ECO:0008006" key="4">
    <source>
        <dbReference type="Google" id="ProtNLM"/>
    </source>
</evidence>
<evidence type="ECO:0000313" key="2">
    <source>
        <dbReference type="EMBL" id="OQV24263.1"/>
    </source>
</evidence>
<proteinExistence type="predicted"/>
<dbReference type="PANTHER" id="PTHR33964:SF1">
    <property type="entry name" value="RE45066P"/>
    <property type="match status" value="1"/>
</dbReference>
<name>A0A1W0X9U5_HYPEX</name>
<organism evidence="2 3">
    <name type="scientific">Hypsibius exemplaris</name>
    <name type="common">Freshwater tardigrade</name>
    <dbReference type="NCBI Taxonomy" id="2072580"/>
    <lineage>
        <taxon>Eukaryota</taxon>
        <taxon>Metazoa</taxon>
        <taxon>Ecdysozoa</taxon>
        <taxon>Tardigrada</taxon>
        <taxon>Eutardigrada</taxon>
        <taxon>Parachela</taxon>
        <taxon>Hypsibioidea</taxon>
        <taxon>Hypsibiidae</taxon>
        <taxon>Hypsibius</taxon>
    </lineage>
</organism>
<keyword evidence="1" id="KW-0732">Signal</keyword>
<feature type="signal peptide" evidence="1">
    <location>
        <begin position="1"/>
        <end position="39"/>
    </location>
</feature>
<dbReference type="EMBL" id="MTYJ01000007">
    <property type="protein sequence ID" value="OQV24263.1"/>
    <property type="molecule type" value="Genomic_DNA"/>
</dbReference>
<dbReference type="Proteomes" id="UP000192578">
    <property type="component" value="Unassembled WGS sequence"/>
</dbReference>
<dbReference type="OrthoDB" id="6418170at2759"/>
<dbReference type="AlphaFoldDB" id="A0A1W0X9U5"/>
<reference evidence="3" key="1">
    <citation type="submission" date="2017-01" db="EMBL/GenBank/DDBJ databases">
        <title>Comparative genomics of anhydrobiosis in the tardigrade Hypsibius dujardini.</title>
        <authorList>
            <person name="Yoshida Y."/>
            <person name="Koutsovoulos G."/>
            <person name="Laetsch D."/>
            <person name="Stevens L."/>
            <person name="Kumar S."/>
            <person name="Horikawa D."/>
            <person name="Ishino K."/>
            <person name="Komine S."/>
            <person name="Tomita M."/>
            <person name="Blaxter M."/>
            <person name="Arakawa K."/>
        </authorList>
    </citation>
    <scope>NUCLEOTIDE SEQUENCE [LARGE SCALE GENOMIC DNA]</scope>
    <source>
        <strain evidence="3">Z151</strain>
    </source>
</reference>
<sequence length="256" mass="28702">MDFYASGLLSCNLPRPRWNWQRCCSRLFLFFVLAYSTDARRSPNECSETDFSECLKSFDTIIAHQNLGFAATEDELNAACRYLKEGVTCIDQFVKRCTRDKAQQDSLTVSVKGAFDILELLCEDTYHRNQYLQHAECYRRIAPQIEDCMQPMRTMGLRQQGGSGVPAKSKVDQIVCCAYHNATECIHQVSVKECSDRAATFLKNYTDRAAYPITLQCRGFNSKVCSAKTSDSCGPSAASPAWLAVPVMAAAYIINV</sequence>